<dbReference type="Gene3D" id="2.60.40.4070">
    <property type="match status" value="1"/>
</dbReference>
<dbReference type="RefSeq" id="WP_264140513.1">
    <property type="nucleotide sequence ID" value="NZ_JAOYOD010000011.1"/>
</dbReference>
<keyword evidence="2" id="KW-1185">Reference proteome</keyword>
<gene>
    <name evidence="1" type="ORF">N7U62_22970</name>
</gene>
<accession>A0ABT3D0T1</accession>
<proteinExistence type="predicted"/>
<evidence type="ECO:0000313" key="1">
    <source>
        <dbReference type="EMBL" id="MCV9389532.1"/>
    </source>
</evidence>
<dbReference type="Proteomes" id="UP001300692">
    <property type="component" value="Unassembled WGS sequence"/>
</dbReference>
<organism evidence="1 2">
    <name type="scientific">Reichenbachiella ulvae</name>
    <dbReference type="NCBI Taxonomy" id="2980104"/>
    <lineage>
        <taxon>Bacteria</taxon>
        <taxon>Pseudomonadati</taxon>
        <taxon>Bacteroidota</taxon>
        <taxon>Cytophagia</taxon>
        <taxon>Cytophagales</taxon>
        <taxon>Reichenbachiellaceae</taxon>
        <taxon>Reichenbachiella</taxon>
    </lineage>
</organism>
<comment type="caution">
    <text evidence="1">The sequence shown here is derived from an EMBL/GenBank/DDBJ whole genome shotgun (WGS) entry which is preliminary data.</text>
</comment>
<reference evidence="1 2" key="1">
    <citation type="submission" date="2022-10" db="EMBL/GenBank/DDBJ databases">
        <title>Comparative genomics and taxonomic characterization of three novel marine species of genus Reichenbachiella exhibiting antioxidant and polysaccharide degradation activities.</title>
        <authorList>
            <person name="Muhammad N."/>
            <person name="Lee Y.-J."/>
            <person name="Ko J."/>
            <person name="Kim S.-G."/>
        </authorList>
    </citation>
    <scope>NUCLEOTIDE SEQUENCE [LARGE SCALE GENOMIC DNA]</scope>
    <source>
        <strain evidence="1 2">ABR2-5</strain>
    </source>
</reference>
<dbReference type="EMBL" id="JAOYOD010000011">
    <property type="protein sequence ID" value="MCV9389532.1"/>
    <property type="molecule type" value="Genomic_DNA"/>
</dbReference>
<evidence type="ECO:0000313" key="2">
    <source>
        <dbReference type="Proteomes" id="UP001300692"/>
    </source>
</evidence>
<sequence length="179" mass="20294">MYVFHLAAEVTWTAASQQESFSIQYTPAKLADGIYGLRVQVSDASGNDSGVQPYEINFEVINESTITNFYPYPNPFSTQTRFVFTLTGELFPEDIKIQIMTISGRVVREIFMDELGPINIGNNLTDYAWDGRDNHGDQLANGVYLYRVLIKNPGEEFKHRKTSADKGFKNGFGKIYILR</sequence>
<name>A0ABT3D0T1_9BACT</name>
<protein>
    <recommendedName>
        <fullName evidence="3">FlgD Ig-like domain-containing protein</fullName>
    </recommendedName>
</protein>
<evidence type="ECO:0008006" key="3">
    <source>
        <dbReference type="Google" id="ProtNLM"/>
    </source>
</evidence>